<evidence type="ECO:0000256" key="1">
    <source>
        <dbReference type="ARBA" id="ARBA00004651"/>
    </source>
</evidence>
<proteinExistence type="predicted"/>
<reference evidence="7 8" key="1">
    <citation type="journal article" date="2017" name="Nature">
        <title>Atmospheric trace gases support primary production in Antarctic desert surface soil.</title>
        <authorList>
            <person name="Ji M."/>
            <person name="Greening C."/>
            <person name="Vanwonterghem I."/>
            <person name="Carere C.R."/>
            <person name="Bay S.K."/>
            <person name="Steen J.A."/>
            <person name="Montgomery K."/>
            <person name="Lines T."/>
            <person name="Beardall J."/>
            <person name="van Dorst J."/>
            <person name="Snape I."/>
            <person name="Stott M.B."/>
            <person name="Hugenholtz P."/>
            <person name="Ferrari B.C."/>
        </authorList>
    </citation>
    <scope>NUCLEOTIDE SEQUENCE [LARGE SCALE GENOMIC DNA]</scope>
    <source>
        <strain evidence="7">RRmetagenome_bin12</strain>
    </source>
</reference>
<sequence length="518" mass="55290">MFCKMVLGQIGGGWMATVAEPIVHERRVESQLKTNTLNLFDTTVIATSSVAPAYSLAASVALVFAFVGLASPAAILVSFIPVLFIAIAYYYLNRMDPNCGASYSWVSRTLNPYIGWFSGWVQLAANVLFCASAPIVAGAYTMQLLNSVFPGQISADAAGNKYWIAGVGAAWLALVTFMVVRGIRITANFQWILVAIEYLIVLGFALAAIIKVIGGQHATNAVASSWFNPGSVGFGALASSLALGVFFFWGWDTAANVNEESKAADENPGRAGIISMFILLFIFLIAAIAMQLVISQDAFADPNNSTNILYYFAQQLASSPLTYLMILAVVSSTVATMQTTLLPSSRLSFSMARDGVFPKAFATVHRSWLTPWVGTIITAVFALVVIVVTLLSDSVSTVFANLILNIGVLVAVYYGVTGIACTWAFRKVLASGAKMFIFAGLLPFIGGVALLALSGFIEYQSWTTDITTAMPVLVTMALGIPLLILAVVTNRSGFFRQKTVSYVMVDGRLTAAPTASVS</sequence>
<evidence type="ECO:0000313" key="8">
    <source>
        <dbReference type="Proteomes" id="UP000248724"/>
    </source>
</evidence>
<keyword evidence="2" id="KW-1003">Cell membrane</keyword>
<dbReference type="PIRSF" id="PIRSF006060">
    <property type="entry name" value="AA_transporter"/>
    <property type="match status" value="1"/>
</dbReference>
<dbReference type="InterPro" id="IPR050367">
    <property type="entry name" value="APC_superfamily"/>
</dbReference>
<gene>
    <name evidence="7" type="ORF">DLM65_04340</name>
</gene>
<accession>A0A2W6AA51</accession>
<evidence type="ECO:0000256" key="3">
    <source>
        <dbReference type="ARBA" id="ARBA00022692"/>
    </source>
</evidence>
<feature type="transmembrane region" description="Helical" evidence="6">
    <location>
        <begin position="73"/>
        <end position="92"/>
    </location>
</feature>
<dbReference type="GO" id="GO:0022857">
    <property type="term" value="F:transmembrane transporter activity"/>
    <property type="evidence" value="ECO:0007669"/>
    <property type="project" value="InterPro"/>
</dbReference>
<feature type="transmembrane region" description="Helical" evidence="6">
    <location>
        <begin position="369"/>
        <end position="391"/>
    </location>
</feature>
<organism evidence="7 8">
    <name type="scientific">Candidatus Aeolococcus gillhamiae</name>
    <dbReference type="NCBI Taxonomy" id="3127015"/>
    <lineage>
        <taxon>Bacteria</taxon>
        <taxon>Bacillati</taxon>
        <taxon>Candidatus Dormiibacterota</taxon>
        <taxon>Candidatus Dormibacteria</taxon>
        <taxon>Candidatus Aeolococcales</taxon>
        <taxon>Candidatus Aeolococcaceae</taxon>
        <taxon>Candidatus Aeolococcus</taxon>
    </lineage>
</organism>
<protein>
    <recommendedName>
        <fullName evidence="9">Amino acid transporter</fullName>
    </recommendedName>
</protein>
<feature type="transmembrane region" description="Helical" evidence="6">
    <location>
        <begin position="192"/>
        <end position="213"/>
    </location>
</feature>
<evidence type="ECO:0000256" key="2">
    <source>
        <dbReference type="ARBA" id="ARBA00022475"/>
    </source>
</evidence>
<evidence type="ECO:0008006" key="9">
    <source>
        <dbReference type="Google" id="ProtNLM"/>
    </source>
</evidence>
<dbReference type="Proteomes" id="UP000248724">
    <property type="component" value="Unassembled WGS sequence"/>
</dbReference>
<dbReference type="PANTHER" id="PTHR42770:SF16">
    <property type="entry name" value="AMINO ACID PERMEASE"/>
    <property type="match status" value="1"/>
</dbReference>
<feature type="transmembrane region" description="Helical" evidence="6">
    <location>
        <begin position="403"/>
        <end position="425"/>
    </location>
</feature>
<dbReference type="InterPro" id="IPR002293">
    <property type="entry name" value="AA/rel_permease1"/>
</dbReference>
<comment type="caution">
    <text evidence="7">The sequence shown here is derived from an EMBL/GenBank/DDBJ whole genome shotgun (WGS) entry which is preliminary data.</text>
</comment>
<keyword evidence="5 6" id="KW-0472">Membrane</keyword>
<comment type="subcellular location">
    <subcellularLocation>
        <location evidence="1">Cell membrane</location>
        <topology evidence="1">Multi-pass membrane protein</topology>
    </subcellularLocation>
</comment>
<feature type="transmembrane region" description="Helical" evidence="6">
    <location>
        <begin position="437"/>
        <end position="457"/>
    </location>
</feature>
<evidence type="ECO:0000256" key="6">
    <source>
        <dbReference type="SAM" id="Phobius"/>
    </source>
</evidence>
<dbReference type="Pfam" id="PF13520">
    <property type="entry name" value="AA_permease_2"/>
    <property type="match status" value="1"/>
</dbReference>
<dbReference type="PANTHER" id="PTHR42770">
    <property type="entry name" value="AMINO ACID TRANSPORTER-RELATED"/>
    <property type="match status" value="1"/>
</dbReference>
<feature type="transmembrane region" description="Helical" evidence="6">
    <location>
        <begin position="272"/>
        <end position="294"/>
    </location>
</feature>
<dbReference type="AlphaFoldDB" id="A0A2W6AA51"/>
<dbReference type="GO" id="GO:0005886">
    <property type="term" value="C:plasma membrane"/>
    <property type="evidence" value="ECO:0007669"/>
    <property type="project" value="UniProtKB-SubCell"/>
</dbReference>
<feature type="transmembrane region" description="Helical" evidence="6">
    <location>
        <begin position="113"/>
        <end position="142"/>
    </location>
</feature>
<evidence type="ECO:0000256" key="4">
    <source>
        <dbReference type="ARBA" id="ARBA00022989"/>
    </source>
</evidence>
<keyword evidence="3 6" id="KW-0812">Transmembrane</keyword>
<keyword evidence="4 6" id="KW-1133">Transmembrane helix</keyword>
<feature type="transmembrane region" description="Helical" evidence="6">
    <location>
        <begin position="469"/>
        <end position="488"/>
    </location>
</feature>
<name>A0A2W6AA51_9BACT</name>
<dbReference type="EMBL" id="QHBU01000079">
    <property type="protein sequence ID" value="PZR82208.1"/>
    <property type="molecule type" value="Genomic_DNA"/>
</dbReference>
<evidence type="ECO:0000256" key="5">
    <source>
        <dbReference type="ARBA" id="ARBA00023136"/>
    </source>
</evidence>
<feature type="transmembrane region" description="Helical" evidence="6">
    <location>
        <begin position="233"/>
        <end position="251"/>
    </location>
</feature>
<evidence type="ECO:0000313" key="7">
    <source>
        <dbReference type="EMBL" id="PZR82208.1"/>
    </source>
</evidence>
<feature type="transmembrane region" description="Helical" evidence="6">
    <location>
        <begin position="162"/>
        <end position="180"/>
    </location>
</feature>
<dbReference type="Gene3D" id="1.20.1740.10">
    <property type="entry name" value="Amino acid/polyamine transporter I"/>
    <property type="match status" value="1"/>
</dbReference>
<feature type="transmembrane region" description="Helical" evidence="6">
    <location>
        <begin position="44"/>
        <end position="67"/>
    </location>
</feature>